<evidence type="ECO:0000313" key="1">
    <source>
        <dbReference type="EMBL" id="KAJ3521267.1"/>
    </source>
</evidence>
<gene>
    <name evidence="1" type="ORF">NM688_g9037</name>
</gene>
<proteinExistence type="predicted"/>
<dbReference type="EMBL" id="JANHOG010002652">
    <property type="protein sequence ID" value="KAJ3521267.1"/>
    <property type="molecule type" value="Genomic_DNA"/>
</dbReference>
<keyword evidence="2" id="KW-1185">Reference proteome</keyword>
<sequence length="134" mass="14835">MSDTQTSHPHPPPPPHPSHLYHIFGKGSGFIVGRKLGEDKSYLPKGVYTLNPEVTDKEGGRLLMTLSLWCAHQWTFEPGSKLGHYKIRAGGGVVAERHALLWAFLNGVEQPHAVEWIVTPVPQAGPDAYMYVRS</sequence>
<accession>A0ACC1RNM1</accession>
<comment type="caution">
    <text evidence="1">The sequence shown here is derived from an EMBL/GenBank/DDBJ whole genome shotgun (WGS) entry which is preliminary data.</text>
</comment>
<organism evidence="1 2">
    <name type="scientific">Phlebia brevispora</name>
    <dbReference type="NCBI Taxonomy" id="194682"/>
    <lineage>
        <taxon>Eukaryota</taxon>
        <taxon>Fungi</taxon>
        <taxon>Dikarya</taxon>
        <taxon>Basidiomycota</taxon>
        <taxon>Agaricomycotina</taxon>
        <taxon>Agaricomycetes</taxon>
        <taxon>Polyporales</taxon>
        <taxon>Meruliaceae</taxon>
        <taxon>Phlebia</taxon>
    </lineage>
</organism>
<evidence type="ECO:0000313" key="2">
    <source>
        <dbReference type="Proteomes" id="UP001148662"/>
    </source>
</evidence>
<dbReference type="Proteomes" id="UP001148662">
    <property type="component" value="Unassembled WGS sequence"/>
</dbReference>
<protein>
    <submittedName>
        <fullName evidence="1">Uncharacterized protein</fullName>
    </submittedName>
</protein>
<name>A0ACC1RNM1_9APHY</name>
<reference evidence="1" key="1">
    <citation type="submission" date="2022-07" db="EMBL/GenBank/DDBJ databases">
        <title>Genome Sequence of Phlebia brevispora.</title>
        <authorList>
            <person name="Buettner E."/>
        </authorList>
    </citation>
    <scope>NUCLEOTIDE SEQUENCE</scope>
    <source>
        <strain evidence="1">MPL23</strain>
    </source>
</reference>